<dbReference type="SUPFAM" id="SSF54637">
    <property type="entry name" value="Thioesterase/thiol ester dehydrase-isomerase"/>
    <property type="match status" value="1"/>
</dbReference>
<gene>
    <name evidence="3" type="ORF">GA0070617_2902</name>
</gene>
<evidence type="ECO:0000313" key="3">
    <source>
        <dbReference type="EMBL" id="SCL55237.1"/>
    </source>
</evidence>
<protein>
    <submittedName>
        <fullName evidence="3">Acyl dehydratase</fullName>
    </submittedName>
</protein>
<dbReference type="RefSeq" id="WP_091437597.1">
    <property type="nucleotide sequence ID" value="NZ_BMMJ01000016.1"/>
</dbReference>
<dbReference type="InterPro" id="IPR039375">
    <property type="entry name" value="NodN-like"/>
</dbReference>
<keyword evidence="4" id="KW-1185">Reference proteome</keyword>
<dbReference type="EMBL" id="FMIA01000002">
    <property type="protein sequence ID" value="SCL55237.1"/>
    <property type="molecule type" value="Genomic_DNA"/>
</dbReference>
<sequence length="161" mass="17177">MRTAKQTTVRTPSDLLELVGQELGVSEPQVVTQQQVDQFADVTGDHQWIHVDVERARSGPFGTTVVHGFLTLALVPRLLADILVVREFSMGVNYGLDRVRFIRPLPPGVAIQGVATLVAAEPIAAGTGAPGGVQAKASVLVEFADEGTPCCVAEVLFRYLA</sequence>
<comment type="similarity">
    <text evidence="1">Belongs to the enoyl-CoA hydratase/isomerase family.</text>
</comment>
<dbReference type="Proteomes" id="UP000198937">
    <property type="component" value="Unassembled WGS sequence"/>
</dbReference>
<evidence type="ECO:0000259" key="2">
    <source>
        <dbReference type="Pfam" id="PF01575"/>
    </source>
</evidence>
<dbReference type="InterPro" id="IPR002539">
    <property type="entry name" value="MaoC-like_dom"/>
</dbReference>
<proteinExistence type="inferred from homology"/>
<name>A0A1C6UMK6_9ACTN</name>
<dbReference type="STRING" id="683228.GA0070617_2902"/>
<dbReference type="CDD" id="cd03450">
    <property type="entry name" value="NodN"/>
    <property type="match status" value="1"/>
</dbReference>
<evidence type="ECO:0000256" key="1">
    <source>
        <dbReference type="ARBA" id="ARBA00005254"/>
    </source>
</evidence>
<reference evidence="4" key="1">
    <citation type="submission" date="2016-06" db="EMBL/GenBank/DDBJ databases">
        <authorList>
            <person name="Varghese N."/>
            <person name="Submissions Spin"/>
        </authorList>
    </citation>
    <scope>NUCLEOTIDE SEQUENCE [LARGE SCALE GENOMIC DNA]</scope>
    <source>
        <strain evidence="4">DSM 45577</strain>
    </source>
</reference>
<accession>A0A1C6UMK6</accession>
<dbReference type="PANTHER" id="PTHR42993">
    <property type="entry name" value="MAOC-LIKE DEHYDRATASE DOMAIN-CONTAINING PROTEIN"/>
    <property type="match status" value="1"/>
</dbReference>
<dbReference type="Pfam" id="PF01575">
    <property type="entry name" value="MaoC_dehydratas"/>
    <property type="match status" value="1"/>
</dbReference>
<dbReference type="OrthoDB" id="9801735at2"/>
<dbReference type="PANTHER" id="PTHR42993:SF1">
    <property type="entry name" value="MAOC-LIKE DEHYDRATASE DOMAIN-CONTAINING PROTEIN"/>
    <property type="match status" value="1"/>
</dbReference>
<evidence type="ECO:0000313" key="4">
    <source>
        <dbReference type="Proteomes" id="UP000198937"/>
    </source>
</evidence>
<dbReference type="AlphaFoldDB" id="A0A1C6UMK6"/>
<feature type="domain" description="MaoC-like" evidence="2">
    <location>
        <begin position="19"/>
        <end position="120"/>
    </location>
</feature>
<organism evidence="3 4">
    <name type="scientific">Micromonospora yangpuensis</name>
    <dbReference type="NCBI Taxonomy" id="683228"/>
    <lineage>
        <taxon>Bacteria</taxon>
        <taxon>Bacillati</taxon>
        <taxon>Actinomycetota</taxon>
        <taxon>Actinomycetes</taxon>
        <taxon>Micromonosporales</taxon>
        <taxon>Micromonosporaceae</taxon>
        <taxon>Micromonospora</taxon>
    </lineage>
</organism>
<dbReference type="InterPro" id="IPR029069">
    <property type="entry name" value="HotDog_dom_sf"/>
</dbReference>
<dbReference type="Gene3D" id="3.10.129.10">
    <property type="entry name" value="Hotdog Thioesterase"/>
    <property type="match status" value="1"/>
</dbReference>